<name>A0A4V1S0G0_FUSOX</name>
<protein>
    <submittedName>
        <fullName evidence="2">Uncharacterized protein</fullName>
    </submittedName>
</protein>
<feature type="region of interest" description="Disordered" evidence="1">
    <location>
        <begin position="542"/>
        <end position="597"/>
    </location>
</feature>
<gene>
    <name evidence="2" type="ORF">BFJ63_vAg8697</name>
</gene>
<sequence length="632" mass="72348">MELSFEDRHLDPSKRDFSDLDLYEIICSLCGFDITEADEDELVEWEKAAEPGIVKCHGRRAHPIVLHHECVDYAESLASGSLRDLAGAAVTIRGSFNEPGEIYIAVYCVREPSIQFIHERWSRQGRPRRGFISVPVHGHTTLWAKHTHFEGIRYIQSFSYDSQGGDEEMLIKGNTEEPLNVFIRHNHLGANKAVITEGQERPEEEEVDEQWWTCHAQQTRPFHFKARFDGIKIRNLVVVKTPGTFLSFALASPCEIRWAMPPSLVKFSPKIPLPYGMCWTDVQSLDWNKPGTFGYSFLLLGESFLQCNFHGDGPPVPYHKYTTGEPNHVMCLHFPMNPNERVSELWVRQYPERKATLVIVTDHGRSLVLGTQQDGPGATYHVITKLPQDKPSSMFHSHANNLYWFHFDSVFTWEKPQTRHIQPAWKTAPDMTIDTHYSSAKLDGVREITPCIKRALFTWGEDEIIQGLLLTYDDGTRTCIGEVLYDDLGTPQKVTSDTLWMRYVEYKDAGLFDENIHCCDCGIEWYGFSRPLLQSFSSHREMDNLTDEQDSDEEQTSHEGDSSAENDSEDEAESDDEPDNEMLHVLAEDARSKREDPVVKSCTILTGEITPRNLRDTEKVAEEFDNYNIYGL</sequence>
<evidence type="ECO:0000313" key="3">
    <source>
        <dbReference type="Proteomes" id="UP000290540"/>
    </source>
</evidence>
<feature type="compositionally biased region" description="Acidic residues" evidence="1">
    <location>
        <begin position="544"/>
        <end position="554"/>
    </location>
</feature>
<reference evidence="2 3" key="1">
    <citation type="submission" date="2016-12" db="EMBL/GenBank/DDBJ databases">
        <title>Draft genome sequence of Fusarium oxysporum causing rot on Narcissus.</title>
        <authorList>
            <person name="Armitage A.D."/>
            <person name="Taylor A."/>
            <person name="Clarkson J.P."/>
            <person name="Harrison R.J."/>
            <person name="Jackson A.C."/>
        </authorList>
    </citation>
    <scope>NUCLEOTIDE SEQUENCE [LARGE SCALE GENOMIC DNA]</scope>
    <source>
        <strain evidence="2 3">N139</strain>
    </source>
</reference>
<evidence type="ECO:0000313" key="2">
    <source>
        <dbReference type="EMBL" id="RYC88479.1"/>
    </source>
</evidence>
<comment type="caution">
    <text evidence="2">The sequence shown here is derived from an EMBL/GenBank/DDBJ whole genome shotgun (WGS) entry which is preliminary data.</text>
</comment>
<feature type="compositionally biased region" description="Basic and acidic residues" evidence="1">
    <location>
        <begin position="586"/>
        <end position="597"/>
    </location>
</feature>
<accession>A0A4V1S0G0</accession>
<evidence type="ECO:0000256" key="1">
    <source>
        <dbReference type="SAM" id="MobiDB-lite"/>
    </source>
</evidence>
<dbReference type="AlphaFoldDB" id="A0A4V1S0G0"/>
<organism evidence="2 3">
    <name type="scientific">Fusarium oxysporum f. sp. narcissi</name>
    <dbReference type="NCBI Taxonomy" id="451672"/>
    <lineage>
        <taxon>Eukaryota</taxon>
        <taxon>Fungi</taxon>
        <taxon>Dikarya</taxon>
        <taxon>Ascomycota</taxon>
        <taxon>Pezizomycotina</taxon>
        <taxon>Sordariomycetes</taxon>
        <taxon>Hypocreomycetidae</taxon>
        <taxon>Hypocreales</taxon>
        <taxon>Nectriaceae</taxon>
        <taxon>Fusarium</taxon>
        <taxon>Fusarium oxysporum species complex</taxon>
    </lineage>
</organism>
<feature type="compositionally biased region" description="Acidic residues" evidence="1">
    <location>
        <begin position="562"/>
        <end position="580"/>
    </location>
</feature>
<dbReference type="Proteomes" id="UP000290540">
    <property type="component" value="Unassembled WGS sequence"/>
</dbReference>
<proteinExistence type="predicted"/>
<dbReference type="EMBL" id="MQTW01000062">
    <property type="protein sequence ID" value="RYC88479.1"/>
    <property type="molecule type" value="Genomic_DNA"/>
</dbReference>